<dbReference type="InterPro" id="IPR043502">
    <property type="entry name" value="DNA/RNA_pol_sf"/>
</dbReference>
<reference evidence="1" key="1">
    <citation type="submission" date="2014-11" db="EMBL/GenBank/DDBJ databases">
        <authorList>
            <person name="Geib S."/>
        </authorList>
    </citation>
    <scope>NUCLEOTIDE SEQUENCE</scope>
</reference>
<organism evidence="1">
    <name type="scientific">Zeugodacus cucurbitae</name>
    <name type="common">Melon fruit fly</name>
    <name type="synonym">Bactrocera cucurbitae</name>
    <dbReference type="NCBI Taxonomy" id="28588"/>
    <lineage>
        <taxon>Eukaryota</taxon>
        <taxon>Metazoa</taxon>
        <taxon>Ecdysozoa</taxon>
        <taxon>Arthropoda</taxon>
        <taxon>Hexapoda</taxon>
        <taxon>Insecta</taxon>
        <taxon>Pterygota</taxon>
        <taxon>Neoptera</taxon>
        <taxon>Endopterygota</taxon>
        <taxon>Diptera</taxon>
        <taxon>Brachycera</taxon>
        <taxon>Muscomorpha</taxon>
        <taxon>Tephritoidea</taxon>
        <taxon>Tephritidae</taxon>
        <taxon>Zeugodacus</taxon>
        <taxon>Zeugodacus</taxon>
    </lineage>
</organism>
<dbReference type="GO" id="GO:0071897">
    <property type="term" value="P:DNA biosynthetic process"/>
    <property type="evidence" value="ECO:0007669"/>
    <property type="project" value="UniProtKB-ARBA"/>
</dbReference>
<reference evidence="1" key="2">
    <citation type="journal article" date="2015" name="Gigascience">
        <title>Reconstructing a comprehensive transcriptome assembly of a white-pupal translocated strain of the pest fruit fly Bactrocera cucurbitae.</title>
        <authorList>
            <person name="Sim S.B."/>
            <person name="Calla B."/>
            <person name="Hall B."/>
            <person name="DeRego T."/>
            <person name="Geib S.M."/>
        </authorList>
    </citation>
    <scope>NUCLEOTIDE SEQUENCE</scope>
</reference>
<sequence length="115" mass="13224">MHEDNRMLQYILWSSSPTEDIRTFQSNTVTYGMAAAPYLAIRSLLYLAEQHSEQYPIGAKIVKSSFYVHDLLCGADSLTELSQIKQEVTHLLELGKFKLKMNQCHRTLNRLGKTF</sequence>
<proteinExistence type="predicted"/>
<accession>A0A0A1X7S4</accession>
<dbReference type="EMBL" id="GBXI01007100">
    <property type="protein sequence ID" value="JAD07192.1"/>
    <property type="molecule type" value="Transcribed_RNA"/>
</dbReference>
<dbReference type="SUPFAM" id="SSF56672">
    <property type="entry name" value="DNA/RNA polymerases"/>
    <property type="match status" value="1"/>
</dbReference>
<evidence type="ECO:0000313" key="1">
    <source>
        <dbReference type="EMBL" id="JAD07192.1"/>
    </source>
</evidence>
<name>A0A0A1X7S4_ZEUCU</name>
<dbReference type="AlphaFoldDB" id="A0A0A1X7S4"/>
<protein>
    <submittedName>
        <fullName evidence="1">Error-prone DNA polymerase</fullName>
    </submittedName>
</protein>
<gene>
    <name evidence="1" type="primary">dnaE2</name>
    <name evidence="1" type="ORF">g.56370</name>
</gene>